<gene>
    <name evidence="4" type="ORF">PVBDA_1000110</name>
</gene>
<evidence type="ECO:0000256" key="1">
    <source>
        <dbReference type="SAM" id="Coils"/>
    </source>
</evidence>
<reference evidence="4 5" key="1">
    <citation type="submission" date="2020-08" db="EMBL/GenBank/DDBJ databases">
        <authorList>
            <person name="Ramaprasad A."/>
        </authorList>
    </citation>
    <scope>NUCLEOTIDE SEQUENCE [LARGE SCALE GENOMIC DNA]</scope>
</reference>
<accession>A0A6V7S5N0</accession>
<feature type="compositionally biased region" description="Basic and acidic residues" evidence="2">
    <location>
        <begin position="269"/>
        <end position="278"/>
    </location>
</feature>
<feature type="compositionally biased region" description="Basic and acidic residues" evidence="2">
    <location>
        <begin position="285"/>
        <end position="311"/>
    </location>
</feature>
<dbReference type="AlphaFoldDB" id="A0A6V7S5N0"/>
<evidence type="ECO:0000313" key="5">
    <source>
        <dbReference type="Proteomes" id="UP000515550"/>
    </source>
</evidence>
<feature type="compositionally biased region" description="Pro residues" evidence="2">
    <location>
        <begin position="596"/>
        <end position="607"/>
    </location>
</feature>
<feature type="compositionally biased region" description="Polar residues" evidence="2">
    <location>
        <begin position="425"/>
        <end position="445"/>
    </location>
</feature>
<dbReference type="Pfam" id="PF06022">
    <property type="entry name" value="Cir_Bir_Yir"/>
    <property type="match status" value="1"/>
</dbReference>
<keyword evidence="3" id="KW-0812">Transmembrane</keyword>
<protein>
    <submittedName>
        <fullName evidence="4">CIR protein PIR protein</fullName>
    </submittedName>
</protein>
<dbReference type="InterPro" id="IPR006477">
    <property type="entry name" value="Yir_bir_cir"/>
</dbReference>
<dbReference type="EMBL" id="LR865388">
    <property type="protein sequence ID" value="CAD2092918.1"/>
    <property type="molecule type" value="Genomic_DNA"/>
</dbReference>
<feature type="coiled-coil region" evidence="1">
    <location>
        <begin position="507"/>
        <end position="534"/>
    </location>
</feature>
<dbReference type="Proteomes" id="UP000515550">
    <property type="component" value="Chromosome PVBDA_10"/>
</dbReference>
<keyword evidence="3" id="KW-1133">Transmembrane helix</keyword>
<keyword evidence="3" id="KW-0472">Membrane</keyword>
<feature type="compositionally biased region" description="Low complexity" evidence="2">
    <location>
        <begin position="459"/>
        <end position="489"/>
    </location>
</feature>
<proteinExistence type="predicted"/>
<name>A0A6V7S5N0_PLAVN</name>
<evidence type="ECO:0000256" key="2">
    <source>
        <dbReference type="SAM" id="MobiDB-lite"/>
    </source>
</evidence>
<feature type="region of interest" description="Disordered" evidence="2">
    <location>
        <begin position="561"/>
        <end position="674"/>
    </location>
</feature>
<organism evidence="4 5">
    <name type="scientific">Plasmodium vinckei brucechwatti</name>
    <dbReference type="NCBI Taxonomy" id="119398"/>
    <lineage>
        <taxon>Eukaryota</taxon>
        <taxon>Sar</taxon>
        <taxon>Alveolata</taxon>
        <taxon>Apicomplexa</taxon>
        <taxon>Aconoidasida</taxon>
        <taxon>Haemosporida</taxon>
        <taxon>Plasmodiidae</taxon>
        <taxon>Plasmodium</taxon>
        <taxon>Plasmodium (Vinckeia)</taxon>
    </lineage>
</organism>
<feature type="compositionally biased region" description="Low complexity" evidence="2">
    <location>
        <begin position="389"/>
        <end position="405"/>
    </location>
</feature>
<feature type="region of interest" description="Disordered" evidence="2">
    <location>
        <begin position="269"/>
        <end position="489"/>
    </location>
</feature>
<evidence type="ECO:0000313" key="4">
    <source>
        <dbReference type="EMBL" id="CAD2092918.1"/>
    </source>
</evidence>
<feature type="compositionally biased region" description="Pro residues" evidence="2">
    <location>
        <begin position="616"/>
        <end position="625"/>
    </location>
</feature>
<feature type="compositionally biased region" description="Polar residues" evidence="2">
    <location>
        <begin position="665"/>
        <end position="674"/>
    </location>
</feature>
<feature type="transmembrane region" description="Helical" evidence="3">
    <location>
        <begin position="698"/>
        <end position="719"/>
    </location>
</feature>
<feature type="compositionally biased region" description="Low complexity" evidence="2">
    <location>
        <begin position="649"/>
        <end position="664"/>
    </location>
</feature>
<evidence type="ECO:0000256" key="3">
    <source>
        <dbReference type="SAM" id="Phobius"/>
    </source>
</evidence>
<feature type="compositionally biased region" description="Basic residues" evidence="2">
    <location>
        <begin position="323"/>
        <end position="336"/>
    </location>
</feature>
<sequence length="808" mass="89569">MTNKACRLLREIDDYFNDEIVDEGKFNNSNLFTYKCPIKGKENKCTTNNERINALGVYLYQNLPKLVKNLNGVKDDDNRHVEFFMMWLGDKLFKIEKNYVKTLEESYKTHLEKYTGNYKYWNLLDSKKEYKRANVWNMSELYSLLIYICKLITEYEKNPKSKQIETISNSCHQKFKVIYNDIKDCYSYFHLLKNLKNIYDGFRNVAIKNSATSSPKNRRRNRLYDYVMNASTIPIVELTTIDWNKRFPDQSDKILDFNTQKCVELNTETTKKQQELESKKKKKAEPHAGSDKSGNKNSLDRSKHTKHDQSKKPANTGTPKQGVRLHQRKRKQKANQKKQQGTASHPPTPQALKHTPPVSAPAPTEPHSLQPPTSPQPPPPQIPAPPESQPQSTSSTPVPSQQPGSLLQSTDLQKINPLPAVPPASASQDGSSLQPPQTGGSSNPNESKDSGNDKGSTGGANDNTGSSSSGNENPSGGSSGPTSSTSGGSFNLGSSIFEFILKGNEYYNKASELIEQNQQKFKDAKDQISNVYKNTVGKLKSAYSVSSSYLSEFINNVTSQLNQVGSPNSGGNQPGSGGPLGGGNPSNHSQQNPKQPENPLPSLPPSPSLSQTLPDPQTPSNPPSPKSIDPQPIPTSIQQIATTDGNKASQTSSSGQGTLSSSSTDPSTQGNGSTTVTVVKMNEKPSIWCIGSNNKCDITGISIIVISISIILTIMYKYLSLGRTSKSKRKKSIKKVINSIGGKRPIQIIIKSYDRKKDLKPVINSVDRKKDPLLNIYKLMQADPIPFINLFFLLIFFVYKRKYDFLEL</sequence>
<feature type="transmembrane region" description="Helical" evidence="3">
    <location>
        <begin position="779"/>
        <end position="799"/>
    </location>
</feature>
<feature type="compositionally biased region" description="Pro residues" evidence="2">
    <location>
        <begin position="372"/>
        <end position="388"/>
    </location>
</feature>
<feature type="compositionally biased region" description="Polar residues" evidence="2">
    <location>
        <begin position="634"/>
        <end position="648"/>
    </location>
</feature>
<keyword evidence="1" id="KW-0175">Coiled coil</keyword>
<feature type="compositionally biased region" description="Gly residues" evidence="2">
    <location>
        <begin position="572"/>
        <end position="584"/>
    </location>
</feature>
<dbReference type="VEuPathDB" id="PlasmoDB:PVBDA_1000110"/>